<evidence type="ECO:0000256" key="1">
    <source>
        <dbReference type="ARBA" id="ARBA00004245"/>
    </source>
</evidence>
<dbReference type="EMBL" id="CASHTH010001713">
    <property type="protein sequence ID" value="CAI8018885.1"/>
    <property type="molecule type" value="Genomic_DNA"/>
</dbReference>
<feature type="domain" description="Fascin-like" evidence="7">
    <location>
        <begin position="261"/>
        <end position="375"/>
    </location>
</feature>
<dbReference type="GO" id="GO:0030674">
    <property type="term" value="F:protein-macromolecule adaptor activity"/>
    <property type="evidence" value="ECO:0007669"/>
    <property type="project" value="InterPro"/>
</dbReference>
<dbReference type="PIRSF" id="PIRSF005682">
    <property type="entry name" value="Fascin"/>
    <property type="match status" value="1"/>
</dbReference>
<dbReference type="GO" id="GO:0007163">
    <property type="term" value="P:establishment or maintenance of cell polarity"/>
    <property type="evidence" value="ECO:0007669"/>
    <property type="project" value="TreeGrafter"/>
</dbReference>
<dbReference type="GO" id="GO:0005737">
    <property type="term" value="C:cytoplasm"/>
    <property type="evidence" value="ECO:0007669"/>
    <property type="project" value="TreeGrafter"/>
</dbReference>
<evidence type="ECO:0000313" key="8">
    <source>
        <dbReference type="EMBL" id="CAI8018885.1"/>
    </source>
</evidence>
<name>A0AA35RW78_GEOBA</name>
<protein>
    <recommendedName>
        <fullName evidence="6">Fascin</fullName>
    </recommendedName>
</protein>
<dbReference type="InterPro" id="IPR022768">
    <property type="entry name" value="Fascin-like_dom"/>
</dbReference>
<dbReference type="GO" id="GO:0051017">
    <property type="term" value="P:actin filament bundle assembly"/>
    <property type="evidence" value="ECO:0007669"/>
    <property type="project" value="TreeGrafter"/>
</dbReference>
<dbReference type="PANTHER" id="PTHR10551">
    <property type="entry name" value="FASCIN"/>
    <property type="match status" value="1"/>
</dbReference>
<dbReference type="GO" id="GO:0016477">
    <property type="term" value="P:cell migration"/>
    <property type="evidence" value="ECO:0007669"/>
    <property type="project" value="TreeGrafter"/>
</dbReference>
<dbReference type="CDD" id="cd23337">
    <property type="entry name" value="beta-trefoil_FSCN_rpt4"/>
    <property type="match status" value="1"/>
</dbReference>
<evidence type="ECO:0000313" key="9">
    <source>
        <dbReference type="Proteomes" id="UP001174909"/>
    </source>
</evidence>
<dbReference type="GO" id="GO:0051015">
    <property type="term" value="F:actin filament binding"/>
    <property type="evidence" value="ECO:0007669"/>
    <property type="project" value="InterPro"/>
</dbReference>
<gene>
    <name evidence="8" type="ORF">GBAR_LOCUS11408</name>
</gene>
<dbReference type="Pfam" id="PF06268">
    <property type="entry name" value="Fascin"/>
    <property type="match status" value="4"/>
</dbReference>
<keyword evidence="3 6" id="KW-0963">Cytoplasm</keyword>
<accession>A0AA35RW78</accession>
<organism evidence="8 9">
    <name type="scientific">Geodia barretti</name>
    <name type="common">Barrett's horny sponge</name>
    <dbReference type="NCBI Taxonomy" id="519541"/>
    <lineage>
        <taxon>Eukaryota</taxon>
        <taxon>Metazoa</taxon>
        <taxon>Porifera</taxon>
        <taxon>Demospongiae</taxon>
        <taxon>Heteroscleromorpha</taxon>
        <taxon>Tetractinellida</taxon>
        <taxon>Astrophorina</taxon>
        <taxon>Geodiidae</taxon>
        <taxon>Geodia</taxon>
    </lineage>
</organism>
<evidence type="ECO:0000256" key="3">
    <source>
        <dbReference type="ARBA" id="ARBA00022490"/>
    </source>
</evidence>
<evidence type="ECO:0000256" key="5">
    <source>
        <dbReference type="ARBA" id="ARBA00023212"/>
    </source>
</evidence>
<comment type="caution">
    <text evidence="8">The sequence shown here is derived from an EMBL/GenBank/DDBJ whole genome shotgun (WGS) entry which is preliminary data.</text>
</comment>
<dbReference type="FunFam" id="2.80.10.50:FF:000015">
    <property type="entry name" value="Fascin"/>
    <property type="match status" value="1"/>
</dbReference>
<dbReference type="Proteomes" id="UP001174909">
    <property type="component" value="Unassembled WGS sequence"/>
</dbReference>
<dbReference type="SUPFAM" id="SSF50405">
    <property type="entry name" value="Actin-crosslinking proteins"/>
    <property type="match status" value="4"/>
</dbReference>
<keyword evidence="4 6" id="KW-0009">Actin-binding</keyword>
<sequence>MAVHGGIDVSLKWTLGLLNSANRYLTAETFQCKVTANGTTMKQKQIWTLLRHGSGIALQSHAGKFLSIDKDGNVNAAGEEIGPDQTFTLETQDDGRVAIKSSYNRYLGGSGDSISGFFQTIDATNLFTIHLAMHPQINLFNVCRRTFCRLKDESELVCDEEIPWGSDALIILEFHGGKYALRASNGMVLHRNGDLVAKVNDHTLFTIVFRDTHVAFKDREGKYLTAVGAMAKVQSRKGTIGKDELFVLMDSHPQLSLTAVANGKLVSIRDGLEVRANQAQETLSDSEIFQMEAVDRTDKSGNCKWALRGNKKKYWSANPGITDDADSIGDKSQFVVEWLGPMIALKSATTGKYISVKTNGKMSAESAELTDDCKFVFDFINRPLLVLRGSYGFVGVKGGSGVLECNRSQYDIFHVECKNGVFHIKGSNGKYMSVDGDGNVTITSESPVDFIFELRVHTHVVIIAPNGKFLQGAQNGSFTAKGSAISSTTLWEY</sequence>
<keyword evidence="5 6" id="KW-0206">Cytoskeleton</keyword>
<evidence type="ECO:0000256" key="4">
    <source>
        <dbReference type="ARBA" id="ARBA00023203"/>
    </source>
</evidence>
<dbReference type="Gene3D" id="2.80.10.50">
    <property type="match status" value="4"/>
</dbReference>
<dbReference type="GO" id="GO:0015629">
    <property type="term" value="C:actin cytoskeleton"/>
    <property type="evidence" value="ECO:0007669"/>
    <property type="project" value="TreeGrafter"/>
</dbReference>
<evidence type="ECO:0000256" key="6">
    <source>
        <dbReference type="PIRNR" id="PIRNR005682"/>
    </source>
</evidence>
<keyword evidence="9" id="KW-1185">Reference proteome</keyword>
<dbReference type="CDD" id="cd23336">
    <property type="entry name" value="beta-trefoil_FSCN_rpt3"/>
    <property type="match status" value="1"/>
</dbReference>
<dbReference type="InterPro" id="IPR008999">
    <property type="entry name" value="Actin-crosslinking"/>
</dbReference>
<feature type="domain" description="Fascin-like" evidence="7">
    <location>
        <begin position="139"/>
        <end position="247"/>
    </location>
</feature>
<comment type="subcellular location">
    <subcellularLocation>
        <location evidence="1 6">Cytoplasm</location>
        <location evidence="1 6">Cytoskeleton</location>
    </subcellularLocation>
</comment>
<evidence type="ECO:0000259" key="7">
    <source>
        <dbReference type="Pfam" id="PF06268"/>
    </source>
</evidence>
<dbReference type="CDD" id="cd23334">
    <property type="entry name" value="beta-trefoil_FSCN_rpt1"/>
    <property type="match status" value="1"/>
</dbReference>
<reference evidence="8" key="1">
    <citation type="submission" date="2023-03" db="EMBL/GenBank/DDBJ databases">
        <authorList>
            <person name="Steffen K."/>
            <person name="Cardenas P."/>
        </authorList>
    </citation>
    <scope>NUCLEOTIDE SEQUENCE</scope>
</reference>
<dbReference type="FunFam" id="2.80.10.50:FF:000008">
    <property type="entry name" value="Fascin"/>
    <property type="match status" value="1"/>
</dbReference>
<feature type="domain" description="Fascin-like" evidence="7">
    <location>
        <begin position="393"/>
        <end position="493"/>
    </location>
</feature>
<feature type="domain" description="Fascin-like" evidence="7">
    <location>
        <begin position="21"/>
        <end position="129"/>
    </location>
</feature>
<proteinExistence type="inferred from homology"/>
<dbReference type="AlphaFoldDB" id="A0AA35RW78"/>
<dbReference type="CDD" id="cd23335">
    <property type="entry name" value="beta-trefoil_FSCN_rpt2"/>
    <property type="match status" value="1"/>
</dbReference>
<evidence type="ECO:0000256" key="2">
    <source>
        <dbReference type="ARBA" id="ARBA00007415"/>
    </source>
</evidence>
<dbReference type="InterPro" id="IPR010431">
    <property type="entry name" value="Fascin"/>
</dbReference>
<dbReference type="InterPro" id="IPR024703">
    <property type="entry name" value="Fascin_metazoans"/>
</dbReference>
<comment type="similarity">
    <text evidence="2 6">Belongs to the fascin family.</text>
</comment>
<dbReference type="PANTHER" id="PTHR10551:SF9">
    <property type="entry name" value="FASCIN-2"/>
    <property type="match status" value="1"/>
</dbReference>